<feature type="transmembrane region" description="Helical" evidence="7">
    <location>
        <begin position="147"/>
        <end position="167"/>
    </location>
</feature>
<organism evidence="9 10">
    <name type="scientific">Actinocrispum wychmicini</name>
    <dbReference type="NCBI Taxonomy" id="1213861"/>
    <lineage>
        <taxon>Bacteria</taxon>
        <taxon>Bacillati</taxon>
        <taxon>Actinomycetota</taxon>
        <taxon>Actinomycetes</taxon>
        <taxon>Pseudonocardiales</taxon>
        <taxon>Pseudonocardiaceae</taxon>
        <taxon>Actinocrispum</taxon>
    </lineage>
</organism>
<evidence type="ECO:0000313" key="9">
    <source>
        <dbReference type="EMBL" id="TCO62304.1"/>
    </source>
</evidence>
<feature type="transmembrane region" description="Helical" evidence="7">
    <location>
        <begin position="220"/>
        <end position="250"/>
    </location>
</feature>
<feature type="transmembrane region" description="Helical" evidence="7">
    <location>
        <begin position="194"/>
        <end position="214"/>
    </location>
</feature>
<evidence type="ECO:0000256" key="4">
    <source>
        <dbReference type="ARBA" id="ARBA00022692"/>
    </source>
</evidence>
<comment type="subcellular location">
    <subcellularLocation>
        <location evidence="1">Cell membrane</location>
        <topology evidence="1">Multi-pass membrane protein</topology>
    </subcellularLocation>
</comment>
<evidence type="ECO:0000256" key="1">
    <source>
        <dbReference type="ARBA" id="ARBA00004651"/>
    </source>
</evidence>
<dbReference type="GO" id="GO:0044874">
    <property type="term" value="P:lipoprotein localization to outer membrane"/>
    <property type="evidence" value="ECO:0007669"/>
    <property type="project" value="TreeGrafter"/>
</dbReference>
<comment type="caution">
    <text evidence="9">The sequence shown here is derived from an EMBL/GenBank/DDBJ whole genome shotgun (WGS) entry which is preliminary data.</text>
</comment>
<evidence type="ECO:0000256" key="3">
    <source>
        <dbReference type="ARBA" id="ARBA00022475"/>
    </source>
</evidence>
<protein>
    <submittedName>
        <fullName evidence="9">Putative ABC transport system permease protein</fullName>
    </submittedName>
</protein>
<feature type="transmembrane region" description="Helical" evidence="7">
    <location>
        <begin position="16"/>
        <end position="37"/>
    </location>
</feature>
<keyword evidence="3" id="KW-1003">Cell membrane</keyword>
<feature type="transmembrane region" description="Helical" evidence="7">
    <location>
        <begin position="105"/>
        <end position="127"/>
    </location>
</feature>
<gene>
    <name evidence="9" type="ORF">EV192_102441</name>
</gene>
<keyword evidence="4 7" id="KW-0812">Transmembrane</keyword>
<dbReference type="Pfam" id="PF02687">
    <property type="entry name" value="FtsX"/>
    <property type="match status" value="2"/>
</dbReference>
<evidence type="ECO:0000256" key="6">
    <source>
        <dbReference type="ARBA" id="ARBA00023136"/>
    </source>
</evidence>
<evidence type="ECO:0000313" key="10">
    <source>
        <dbReference type="Proteomes" id="UP000295680"/>
    </source>
</evidence>
<reference evidence="9 10" key="1">
    <citation type="submission" date="2019-03" db="EMBL/GenBank/DDBJ databases">
        <title>Genomic Encyclopedia of Type Strains, Phase IV (KMG-IV): sequencing the most valuable type-strain genomes for metagenomic binning, comparative biology and taxonomic classification.</title>
        <authorList>
            <person name="Goeker M."/>
        </authorList>
    </citation>
    <scope>NUCLEOTIDE SEQUENCE [LARGE SCALE GENOMIC DNA]</scope>
    <source>
        <strain evidence="9 10">DSM 45934</strain>
    </source>
</reference>
<evidence type="ECO:0000256" key="7">
    <source>
        <dbReference type="SAM" id="Phobius"/>
    </source>
</evidence>
<dbReference type="EMBL" id="SLWS01000002">
    <property type="protein sequence ID" value="TCO62304.1"/>
    <property type="molecule type" value="Genomic_DNA"/>
</dbReference>
<dbReference type="PANTHER" id="PTHR30489:SF0">
    <property type="entry name" value="LIPOPROTEIN-RELEASING SYSTEM TRANSMEMBRANE PROTEIN LOLE"/>
    <property type="match status" value="1"/>
</dbReference>
<proteinExistence type="inferred from homology"/>
<feature type="domain" description="ABC3 transporter permease C-terminal" evidence="8">
    <location>
        <begin position="317"/>
        <end position="430"/>
    </location>
</feature>
<keyword evidence="5 7" id="KW-1133">Transmembrane helix</keyword>
<dbReference type="Proteomes" id="UP000295680">
    <property type="component" value="Unassembled WGS sequence"/>
</dbReference>
<accession>A0A4R2JRW8</accession>
<feature type="transmembrane region" description="Helical" evidence="7">
    <location>
        <begin position="271"/>
        <end position="293"/>
    </location>
</feature>
<feature type="transmembrane region" description="Helical" evidence="7">
    <location>
        <begin position="49"/>
        <end position="76"/>
    </location>
</feature>
<dbReference type="OrthoDB" id="3223244at2"/>
<evidence type="ECO:0000256" key="2">
    <source>
        <dbReference type="ARBA" id="ARBA00005236"/>
    </source>
</evidence>
<sequence length="438" mass="44434">MIGRLALRTVRGRTTSYIASAGAMFAGTALLTAFAALAETGLADRLEALTMLAFIMGGWTVVIVAFGVVSTVSLVVQQRERELALLRTIGTTPGQVRRMVVLETVAVAIPAVLLGILPGIGLGSFVHDRIAGLGVIVGDDLVATWRTALAGAAISLVAAVLASIFAGRRAARVAPVRALAEADSPDRVLTRTKLWIGSVFVLVGIGTGAGTLAMPNGPLLAASAGPACIATAIGLALLSPAIVAAVGRVVSGPAGSAGLALRNLDARASRAGAIVGPLTLLVGIAVGTLYMQSTEDSTAATRPPDDVSAQLAAANYMVVAMIIAFCAIAVTNSLIAATVNRRREFGLLRLTASTRQQVMGMVAVETTVLALVGIVLGSLAALTTTIPYSLVKTGSPVPSGPLWMYLAVIAGAVVISAAATLLPTLRATRERPILALAG</sequence>
<evidence type="ECO:0000256" key="5">
    <source>
        <dbReference type="ARBA" id="ARBA00022989"/>
    </source>
</evidence>
<dbReference type="PANTHER" id="PTHR30489">
    <property type="entry name" value="LIPOPROTEIN-RELEASING SYSTEM TRANSMEMBRANE PROTEIN LOLE"/>
    <property type="match status" value="1"/>
</dbReference>
<dbReference type="GO" id="GO:0098797">
    <property type="term" value="C:plasma membrane protein complex"/>
    <property type="evidence" value="ECO:0007669"/>
    <property type="project" value="TreeGrafter"/>
</dbReference>
<keyword evidence="6 7" id="KW-0472">Membrane</keyword>
<feature type="transmembrane region" description="Helical" evidence="7">
    <location>
        <begin position="402"/>
        <end position="422"/>
    </location>
</feature>
<feature type="transmembrane region" description="Helical" evidence="7">
    <location>
        <begin position="358"/>
        <end position="382"/>
    </location>
</feature>
<dbReference type="RefSeq" id="WP_132113968.1">
    <property type="nucleotide sequence ID" value="NZ_SLWS01000002.1"/>
</dbReference>
<name>A0A4R2JRW8_9PSEU</name>
<dbReference type="InterPro" id="IPR051447">
    <property type="entry name" value="Lipoprotein-release_system"/>
</dbReference>
<dbReference type="AlphaFoldDB" id="A0A4R2JRW8"/>
<feature type="transmembrane region" description="Helical" evidence="7">
    <location>
        <begin position="313"/>
        <end position="337"/>
    </location>
</feature>
<comment type="similarity">
    <text evidence="2">Belongs to the ABC-4 integral membrane protein family. LolC/E subfamily.</text>
</comment>
<keyword evidence="10" id="KW-1185">Reference proteome</keyword>
<dbReference type="InterPro" id="IPR003838">
    <property type="entry name" value="ABC3_permease_C"/>
</dbReference>
<evidence type="ECO:0000259" key="8">
    <source>
        <dbReference type="Pfam" id="PF02687"/>
    </source>
</evidence>
<feature type="domain" description="ABC3 transporter permease C-terminal" evidence="8">
    <location>
        <begin position="56"/>
        <end position="173"/>
    </location>
</feature>